<name>A0A3C1KSE1_9GAMM</name>
<protein>
    <recommendedName>
        <fullName evidence="3">VtpJ-therm</fullName>
    </recommendedName>
</protein>
<accession>A0A3C1KSE1</accession>
<evidence type="ECO:0008006" key="3">
    <source>
        <dbReference type="Google" id="ProtNLM"/>
    </source>
</evidence>
<dbReference type="Pfam" id="PF03283">
    <property type="entry name" value="PAE"/>
    <property type="match status" value="1"/>
</dbReference>
<evidence type="ECO:0000313" key="2">
    <source>
        <dbReference type="Proteomes" id="UP000259273"/>
    </source>
</evidence>
<dbReference type="PANTHER" id="PTHR21562">
    <property type="entry name" value="NOTUM-RELATED"/>
    <property type="match status" value="1"/>
</dbReference>
<gene>
    <name evidence="1" type="ORF">DCP75_17250</name>
</gene>
<dbReference type="AlphaFoldDB" id="A0A3C1KSE1"/>
<dbReference type="InterPro" id="IPR004963">
    <property type="entry name" value="PAE/NOTUM"/>
</dbReference>
<proteinExistence type="predicted"/>
<dbReference type="Proteomes" id="UP000259273">
    <property type="component" value="Unassembled WGS sequence"/>
</dbReference>
<evidence type="ECO:0000313" key="1">
    <source>
        <dbReference type="EMBL" id="HAN29433.1"/>
    </source>
</evidence>
<comment type="caution">
    <text evidence="1">The sequence shown here is derived from an EMBL/GenBank/DDBJ whole genome shotgun (WGS) entry which is preliminary data.</text>
</comment>
<dbReference type="GO" id="GO:0016787">
    <property type="term" value="F:hydrolase activity"/>
    <property type="evidence" value="ECO:0007669"/>
    <property type="project" value="InterPro"/>
</dbReference>
<organism evidence="1 2">
    <name type="scientific">Haliea salexigens</name>
    <dbReference type="NCBI Taxonomy" id="287487"/>
    <lineage>
        <taxon>Bacteria</taxon>
        <taxon>Pseudomonadati</taxon>
        <taxon>Pseudomonadota</taxon>
        <taxon>Gammaproteobacteria</taxon>
        <taxon>Cellvibrionales</taxon>
        <taxon>Halieaceae</taxon>
        <taxon>Haliea</taxon>
    </lineage>
</organism>
<dbReference type="STRING" id="1121937.GCA_000423125_01118"/>
<reference evidence="1 2" key="1">
    <citation type="journal article" date="2018" name="Nat. Biotechnol.">
        <title>A standardized bacterial taxonomy based on genome phylogeny substantially revises the tree of life.</title>
        <authorList>
            <person name="Parks D.H."/>
            <person name="Chuvochina M."/>
            <person name="Waite D.W."/>
            <person name="Rinke C."/>
            <person name="Skarshewski A."/>
            <person name="Chaumeil P.A."/>
            <person name="Hugenholtz P."/>
        </authorList>
    </citation>
    <scope>NUCLEOTIDE SEQUENCE [LARGE SCALE GENOMIC DNA]</scope>
    <source>
        <strain evidence="1">UBA9158</strain>
    </source>
</reference>
<dbReference type="PANTHER" id="PTHR21562:SF83">
    <property type="entry name" value="PECTIN ACETYLESTERASE 4"/>
    <property type="match status" value="1"/>
</dbReference>
<dbReference type="EMBL" id="DMND01000230">
    <property type="protein sequence ID" value="HAN29433.1"/>
    <property type="molecule type" value="Genomic_DNA"/>
</dbReference>
<sequence length="244" mass="26614">MLDPANSSNPVADWNTVYLPYCDGSLHAGDQDVDTDDDGVADRFHRGLHNLSASLDVAVNTFPAPRRILLTGSSAGGFGTTYALPLVRQLYPDVPIELINDSGLGLGRIDEPAFIEQLLTEWNATAFFPESCETCIGDDGHITDYHKYQLSEDANFRLGMMSYTRDPVIAVTFVQVGGEAFEEALLGELDDLEAAYPERVKSFVATGAEHTFLLGDLEKTAGGVTVADWVSAMLLGENWETNRF</sequence>